<dbReference type="InterPro" id="IPR002104">
    <property type="entry name" value="Integrase_catalytic"/>
</dbReference>
<evidence type="ECO:0000259" key="2">
    <source>
        <dbReference type="PROSITE" id="PS51898"/>
    </source>
</evidence>
<sequence length="203" mass="23104">MTGPQTLTIMESNALLDVFLKDTGTLKHKRKSARNYLMGLLMLDAGLRVSETVQLLITDLWLNGEPRHSLQVREGIAKYKAGRVIPLSTRIQAATKVHYVRNWVLLAEPTSGFAFYKELSNNHLTDRQAERIIGQAAEKAIGRWVHPHILRHTAASRWMRTCNARVVQDLLGHKHLSSTQIYTHPNADDKRKALALSRRKLDR</sequence>
<reference evidence="3" key="1">
    <citation type="journal article" date="2014" name="Front. Microbiol.">
        <title>High frequency of phylogenetically diverse reductive dehalogenase-homologous genes in deep subseafloor sedimentary metagenomes.</title>
        <authorList>
            <person name="Kawai M."/>
            <person name="Futagami T."/>
            <person name="Toyoda A."/>
            <person name="Takaki Y."/>
            <person name="Nishi S."/>
            <person name="Hori S."/>
            <person name="Arai W."/>
            <person name="Tsubouchi T."/>
            <person name="Morono Y."/>
            <person name="Uchiyama I."/>
            <person name="Ito T."/>
            <person name="Fujiyama A."/>
            <person name="Inagaki F."/>
            <person name="Takami H."/>
        </authorList>
    </citation>
    <scope>NUCLEOTIDE SEQUENCE</scope>
    <source>
        <strain evidence="3">Expedition CK06-06</strain>
    </source>
</reference>
<evidence type="ECO:0000256" key="1">
    <source>
        <dbReference type="ARBA" id="ARBA00023172"/>
    </source>
</evidence>
<dbReference type="PANTHER" id="PTHR30349">
    <property type="entry name" value="PHAGE INTEGRASE-RELATED"/>
    <property type="match status" value="1"/>
</dbReference>
<accession>X1KFW4</accession>
<dbReference type="InterPro" id="IPR050090">
    <property type="entry name" value="Tyrosine_recombinase_XerCD"/>
</dbReference>
<protein>
    <recommendedName>
        <fullName evidence="2">Tyr recombinase domain-containing protein</fullName>
    </recommendedName>
</protein>
<dbReference type="GO" id="GO:0006310">
    <property type="term" value="P:DNA recombination"/>
    <property type="evidence" value="ECO:0007669"/>
    <property type="project" value="UniProtKB-KW"/>
</dbReference>
<feature type="domain" description="Tyr recombinase" evidence="2">
    <location>
        <begin position="2"/>
        <end position="195"/>
    </location>
</feature>
<dbReference type="InterPro" id="IPR011010">
    <property type="entry name" value="DNA_brk_join_enz"/>
</dbReference>
<comment type="caution">
    <text evidence="3">The sequence shown here is derived from an EMBL/GenBank/DDBJ whole genome shotgun (WGS) entry which is preliminary data.</text>
</comment>
<dbReference type="GO" id="GO:0015074">
    <property type="term" value="P:DNA integration"/>
    <property type="evidence" value="ECO:0007669"/>
    <property type="project" value="InterPro"/>
</dbReference>
<dbReference type="PANTHER" id="PTHR30349:SF64">
    <property type="entry name" value="PROPHAGE INTEGRASE INTD-RELATED"/>
    <property type="match status" value="1"/>
</dbReference>
<dbReference type="PROSITE" id="PS51898">
    <property type="entry name" value="TYR_RECOMBINASE"/>
    <property type="match status" value="1"/>
</dbReference>
<dbReference type="AlphaFoldDB" id="X1KFW4"/>
<dbReference type="Pfam" id="PF00589">
    <property type="entry name" value="Phage_integrase"/>
    <property type="match status" value="1"/>
</dbReference>
<gene>
    <name evidence="3" type="ORF">S06H3_06389</name>
</gene>
<organism evidence="3">
    <name type="scientific">marine sediment metagenome</name>
    <dbReference type="NCBI Taxonomy" id="412755"/>
    <lineage>
        <taxon>unclassified sequences</taxon>
        <taxon>metagenomes</taxon>
        <taxon>ecological metagenomes</taxon>
    </lineage>
</organism>
<evidence type="ECO:0000313" key="3">
    <source>
        <dbReference type="EMBL" id="GAH92510.1"/>
    </source>
</evidence>
<dbReference type="GO" id="GO:0003677">
    <property type="term" value="F:DNA binding"/>
    <property type="evidence" value="ECO:0007669"/>
    <property type="project" value="InterPro"/>
</dbReference>
<dbReference type="InterPro" id="IPR013762">
    <property type="entry name" value="Integrase-like_cat_sf"/>
</dbReference>
<dbReference type="Gene3D" id="1.10.443.10">
    <property type="entry name" value="Intergrase catalytic core"/>
    <property type="match status" value="1"/>
</dbReference>
<dbReference type="SUPFAM" id="SSF56349">
    <property type="entry name" value="DNA breaking-rejoining enzymes"/>
    <property type="match status" value="1"/>
</dbReference>
<dbReference type="EMBL" id="BARV01002479">
    <property type="protein sequence ID" value="GAH92510.1"/>
    <property type="molecule type" value="Genomic_DNA"/>
</dbReference>
<keyword evidence="1" id="KW-0233">DNA recombination</keyword>
<name>X1KFW4_9ZZZZ</name>
<proteinExistence type="predicted"/>